<evidence type="ECO:0000259" key="9">
    <source>
        <dbReference type="Pfam" id="PF08743"/>
    </source>
</evidence>
<accession>A0AAD5S4Q4</accession>
<dbReference type="Pfam" id="PF15412">
    <property type="entry name" value="Nse4-Nse3_bdg"/>
    <property type="match status" value="1"/>
</dbReference>
<evidence type="ECO:0000256" key="6">
    <source>
        <dbReference type="ARBA" id="ARBA00023242"/>
    </source>
</evidence>
<comment type="function">
    <text evidence="7">Component of the SMC5-SMC6 complex, that promotes sister chromatid alignment after DNA damage and facilitates double-stranded DNA breaks (DSBs) repair via homologous recombination between sister chromatids.</text>
</comment>
<reference evidence="11" key="1">
    <citation type="submission" date="2022-07" db="EMBL/GenBank/DDBJ databases">
        <title>Draft genome sequence of Zalerion maritima ATCC 34329, a (micro)plastics degrading marine fungus.</title>
        <authorList>
            <person name="Paco A."/>
            <person name="Goncalves M.F.M."/>
            <person name="Rocha-Santos T.A.P."/>
            <person name="Alves A."/>
        </authorList>
    </citation>
    <scope>NUCLEOTIDE SEQUENCE</scope>
    <source>
        <strain evidence="11">ATCC 34329</strain>
    </source>
</reference>
<evidence type="ECO:0000256" key="3">
    <source>
        <dbReference type="ARBA" id="ARBA00022763"/>
    </source>
</evidence>
<feature type="compositionally biased region" description="Low complexity" evidence="8">
    <location>
        <begin position="1"/>
        <end position="15"/>
    </location>
</feature>
<name>A0AAD5S4Q4_9PEZI</name>
<evidence type="ECO:0000256" key="4">
    <source>
        <dbReference type="ARBA" id="ARBA00023172"/>
    </source>
</evidence>
<sequence length="426" mass="48020">MSSASSQISDSAGSSPVPSQNSVRIPHRPNTQQQKRRRDTQTGRDVISRRRTASPELERDFGYDPDQPIEERRKLQQGLRNLQDEVLDHAAELAQPTSKGIAQFLEKQNQLSLSVKQTSEALYDSRLLVKVSEIVSKKSYNLTQGGLATGLDLDGFVSKGVTYMRQGRGLGDDDDAPQLSSTQRRRRAGEDDEEADDGDMLKWDHFGQFASHPHVDCSSVPGYLIGPLSVEKKVRRVTQRAARFRPNDLQEVKPQLIQKEDLGRNEKNDLTALCSGILDRLEEHVRNSQDQINEMQDEGYQVEDALESLGMYSEGLDLFRFAINPKSFGQTVENLFYISFLIRDKKVEVDFTEDGFATIFPISERDGDNSDDEEEGPAQKARRQAVFTIDMDIWRDAIDAFGITESIIPHREEKTDHAPGAKGWYG</sequence>
<keyword evidence="3 7" id="KW-0227">DNA damage</keyword>
<comment type="subunit">
    <text evidence="7">Component of the SMC5-SMC6 complex.</text>
</comment>
<dbReference type="EMBL" id="JAKWBI020000020">
    <property type="protein sequence ID" value="KAJ2905998.1"/>
    <property type="molecule type" value="Genomic_DNA"/>
</dbReference>
<dbReference type="GO" id="GO:0006310">
    <property type="term" value="P:DNA recombination"/>
    <property type="evidence" value="ECO:0007669"/>
    <property type="project" value="UniProtKB-UniRule"/>
</dbReference>
<keyword evidence="12" id="KW-1185">Reference proteome</keyword>
<dbReference type="GO" id="GO:0030915">
    <property type="term" value="C:Smc5-Smc6 complex"/>
    <property type="evidence" value="ECO:0007669"/>
    <property type="project" value="UniProtKB-UniRule"/>
</dbReference>
<feature type="region of interest" description="Disordered" evidence="8">
    <location>
        <begin position="1"/>
        <end position="68"/>
    </location>
</feature>
<dbReference type="InterPro" id="IPR029225">
    <property type="entry name" value="Nse4_Nse3-bd"/>
</dbReference>
<feature type="domain" description="Nse4/EID protein Nse3/MAGE-binding" evidence="10">
    <location>
        <begin position="124"/>
        <end position="175"/>
    </location>
</feature>
<organism evidence="11 12">
    <name type="scientific">Zalerion maritima</name>
    <dbReference type="NCBI Taxonomy" id="339359"/>
    <lineage>
        <taxon>Eukaryota</taxon>
        <taxon>Fungi</taxon>
        <taxon>Dikarya</taxon>
        <taxon>Ascomycota</taxon>
        <taxon>Pezizomycotina</taxon>
        <taxon>Sordariomycetes</taxon>
        <taxon>Lulworthiomycetidae</taxon>
        <taxon>Lulworthiales</taxon>
        <taxon>Lulworthiaceae</taxon>
        <taxon>Zalerion</taxon>
    </lineage>
</organism>
<feature type="region of interest" description="Disordered" evidence="8">
    <location>
        <begin position="167"/>
        <end position="197"/>
    </location>
</feature>
<evidence type="ECO:0000256" key="1">
    <source>
        <dbReference type="ARBA" id="ARBA00004123"/>
    </source>
</evidence>
<evidence type="ECO:0000256" key="8">
    <source>
        <dbReference type="SAM" id="MobiDB-lite"/>
    </source>
</evidence>
<comment type="similarity">
    <text evidence="2 7">Belongs to the NSE4 family.</text>
</comment>
<evidence type="ECO:0000259" key="10">
    <source>
        <dbReference type="Pfam" id="PF15412"/>
    </source>
</evidence>
<dbReference type="InterPro" id="IPR027786">
    <property type="entry name" value="Nse4/EID"/>
</dbReference>
<keyword evidence="6 7" id="KW-0539">Nucleus</keyword>
<protein>
    <recommendedName>
        <fullName evidence="7">Non-structural maintenance of chromosomes element 4</fullName>
    </recommendedName>
</protein>
<dbReference type="AlphaFoldDB" id="A0AAD5S4Q4"/>
<evidence type="ECO:0000256" key="2">
    <source>
        <dbReference type="ARBA" id="ARBA00008997"/>
    </source>
</evidence>
<dbReference type="Pfam" id="PF08743">
    <property type="entry name" value="Nse4_C"/>
    <property type="match status" value="1"/>
</dbReference>
<dbReference type="PANTHER" id="PTHR16140">
    <property type="entry name" value="NON-STRUCTURAL MAINTENANCE OF CHROMOSOMES ELEMENT 4"/>
    <property type="match status" value="1"/>
</dbReference>
<dbReference type="GO" id="GO:0005634">
    <property type="term" value="C:nucleus"/>
    <property type="evidence" value="ECO:0007669"/>
    <property type="project" value="UniProtKB-SubCell"/>
</dbReference>
<dbReference type="GO" id="GO:0006281">
    <property type="term" value="P:DNA repair"/>
    <property type="evidence" value="ECO:0007669"/>
    <property type="project" value="UniProtKB-UniRule"/>
</dbReference>
<feature type="domain" description="Non-structural maintenance of chromosome element 4 C-terminal" evidence="9">
    <location>
        <begin position="316"/>
        <end position="408"/>
    </location>
</feature>
<dbReference type="PANTHER" id="PTHR16140:SF0">
    <property type="entry name" value="NON-STRUCTURAL MAINTENANCE OF CHROMOSOMES ELEMENT 4"/>
    <property type="match status" value="1"/>
</dbReference>
<evidence type="ECO:0000256" key="5">
    <source>
        <dbReference type="ARBA" id="ARBA00023204"/>
    </source>
</evidence>
<proteinExistence type="inferred from homology"/>
<keyword evidence="5 7" id="KW-0234">DNA repair</keyword>
<comment type="subcellular location">
    <subcellularLocation>
        <location evidence="1 7">Nucleus</location>
    </subcellularLocation>
</comment>
<gene>
    <name evidence="11" type="ORF">MKZ38_003481</name>
</gene>
<feature type="region of interest" description="Disordered" evidence="8">
    <location>
        <begin position="362"/>
        <end position="382"/>
    </location>
</feature>
<dbReference type="Proteomes" id="UP001201980">
    <property type="component" value="Unassembled WGS sequence"/>
</dbReference>
<dbReference type="InterPro" id="IPR014854">
    <property type="entry name" value="Nse4_C"/>
</dbReference>
<evidence type="ECO:0000313" key="11">
    <source>
        <dbReference type="EMBL" id="KAJ2905998.1"/>
    </source>
</evidence>
<feature type="compositionally biased region" description="Basic and acidic residues" evidence="8">
    <location>
        <begin position="39"/>
        <end position="48"/>
    </location>
</feature>
<evidence type="ECO:0000256" key="7">
    <source>
        <dbReference type="RuleBase" id="RU365071"/>
    </source>
</evidence>
<keyword evidence="4 7" id="KW-0233">DNA recombination</keyword>
<comment type="caution">
    <text evidence="11">The sequence shown here is derived from an EMBL/GenBank/DDBJ whole genome shotgun (WGS) entry which is preliminary data.</text>
</comment>
<evidence type="ECO:0000313" key="12">
    <source>
        <dbReference type="Proteomes" id="UP001201980"/>
    </source>
</evidence>